<accession>A0A0G9GXR1</accession>
<comment type="caution">
    <text evidence="4">The sequence shown here is derived from an EMBL/GenBank/DDBJ whole genome shotgun (WGS) entry which is preliminary data.</text>
</comment>
<evidence type="ECO:0000313" key="4">
    <source>
        <dbReference type="EMBL" id="KLD62345.1"/>
    </source>
</evidence>
<evidence type="ECO:0000256" key="1">
    <source>
        <dbReference type="ARBA" id="ARBA00008725"/>
    </source>
</evidence>
<organism evidence="4 5">
    <name type="scientific">Dyella japonica DSM 16301</name>
    <dbReference type="NCBI Taxonomy" id="1440762"/>
    <lineage>
        <taxon>Bacteria</taxon>
        <taxon>Pseudomonadati</taxon>
        <taxon>Pseudomonadota</taxon>
        <taxon>Gammaproteobacteria</taxon>
        <taxon>Lysobacterales</taxon>
        <taxon>Rhodanobacteraceae</taxon>
        <taxon>Dyella</taxon>
    </lineage>
</organism>
<feature type="domain" description="PBP" evidence="3">
    <location>
        <begin position="63"/>
        <end position="376"/>
    </location>
</feature>
<reference evidence="4 5" key="1">
    <citation type="journal article" date="2015" name="Antonie Van Leeuwenhoek">
        <title>A phylogenomic and molecular marker based taxonomic framework for the order Xanthomonadales: proposal to transfer the families Algiphilaceae and Solimonadaceae to the order Nevskiales ord. nov. and to create a new family within the order Xanthomonadales, the family Rhodanobacteraceae fam. nov., containing the genus Rhodanobacter and its closest relatives.</title>
        <authorList>
            <person name="Naushad S."/>
            <person name="Adeolu M."/>
            <person name="Wong S."/>
            <person name="Sohail M."/>
            <person name="Schellhorn H.E."/>
            <person name="Gupta R.S."/>
        </authorList>
    </citation>
    <scope>NUCLEOTIDE SEQUENCE [LARGE SCALE GENOMIC DNA]</scope>
    <source>
        <strain evidence="4 5">DSM 16301</strain>
    </source>
</reference>
<dbReference type="AlphaFoldDB" id="A0A0G9GXR1"/>
<dbReference type="PANTHER" id="PTHR42996">
    <property type="entry name" value="PHOSPHATE-BINDING PROTEIN PSTS"/>
    <property type="match status" value="1"/>
</dbReference>
<dbReference type="Gene3D" id="3.40.190.10">
    <property type="entry name" value="Periplasmic binding protein-like II"/>
    <property type="match status" value="2"/>
</dbReference>
<evidence type="ECO:0000313" key="5">
    <source>
        <dbReference type="Proteomes" id="UP000035481"/>
    </source>
</evidence>
<dbReference type="Pfam" id="PF12849">
    <property type="entry name" value="PBP_like_2"/>
    <property type="match status" value="1"/>
</dbReference>
<dbReference type="InterPro" id="IPR024370">
    <property type="entry name" value="PBP_domain"/>
</dbReference>
<dbReference type="SUPFAM" id="SSF53850">
    <property type="entry name" value="Periplasmic binding protein-like II"/>
    <property type="match status" value="1"/>
</dbReference>
<feature type="signal peptide" evidence="2">
    <location>
        <begin position="1"/>
        <end position="20"/>
    </location>
</feature>
<dbReference type="Proteomes" id="UP000035481">
    <property type="component" value="Unassembled WGS sequence"/>
</dbReference>
<comment type="similarity">
    <text evidence="1">Belongs to the PstS family.</text>
</comment>
<feature type="chain" id="PRO_5002576616" description="PBP domain-containing protein" evidence="2">
    <location>
        <begin position="21"/>
        <end position="425"/>
    </location>
</feature>
<proteinExistence type="inferred from homology"/>
<dbReference type="InterPro" id="IPR050962">
    <property type="entry name" value="Phosphate-bind_PstS"/>
</dbReference>
<dbReference type="STRING" id="1440762.Y882_16770"/>
<dbReference type="EMBL" id="JPLA01000049">
    <property type="protein sequence ID" value="KLD62345.1"/>
    <property type="molecule type" value="Genomic_DNA"/>
</dbReference>
<gene>
    <name evidence="4" type="ORF">Y882_16770</name>
</gene>
<sequence>MKTLAGALVLSMAAVATAHAGTLVGGGATLPAIGYTGDDVSHRLLTPQPGSLLGEYTAAGNSATSYCQTGSGAGKNILAGGTISGTSYNVQNTCPDSPTPTGFGAGQVGRSDLAQPNFAGADSPLALGDYNNYVANTTVHSGSFPVQFPAVGGAIAVAFNKSDSHGQPISLNLTDDQICKVFSGQTTTWAALTGDNSLTGNIQIVYRSDGSGTTFGFSNHLSAVCGGTTASHFVTDQAFTTVVSKFGLPASANGQSGNPAVAATIASTDGTIGYVEAANTLPPGAAYATVNGFDPFNDFGNAALDVSSSVVYNSVINGANANTGRPVVSALSTLVTGAPTTQCIALVDPSSYAAPSSGYPIVAVSYFLANSAHNGADTSAVQNLLWAPYNSTITSNVFTIGSGTGLSFLNAGLSQSAVTGCVASM</sequence>
<dbReference type="RefSeq" id="WP_046973022.1">
    <property type="nucleotide sequence ID" value="NZ_JPLA01000049.1"/>
</dbReference>
<dbReference type="PANTHER" id="PTHR42996:SF1">
    <property type="entry name" value="PHOSPHATE-BINDING PROTEIN PSTS"/>
    <property type="match status" value="1"/>
</dbReference>
<evidence type="ECO:0000256" key="2">
    <source>
        <dbReference type="SAM" id="SignalP"/>
    </source>
</evidence>
<evidence type="ECO:0000259" key="3">
    <source>
        <dbReference type="Pfam" id="PF12849"/>
    </source>
</evidence>
<dbReference type="PATRIC" id="fig|1440762.4.peg.3080"/>
<protein>
    <recommendedName>
        <fullName evidence="3">PBP domain-containing protein</fullName>
    </recommendedName>
</protein>
<keyword evidence="2" id="KW-0732">Signal</keyword>
<name>A0A0G9GXR1_9GAMM</name>